<keyword evidence="2" id="KW-0472">Membrane</keyword>
<comment type="caution">
    <text evidence="4">The sequence shown here is derived from an EMBL/GenBank/DDBJ whole genome shotgun (WGS) entry which is preliminary data.</text>
</comment>
<keyword evidence="5" id="KW-1185">Reference proteome</keyword>
<protein>
    <submittedName>
        <fullName evidence="4">ABC superfamily ATP binding cassette transporter permease subunit</fullName>
    </submittedName>
</protein>
<feature type="transmembrane region" description="Helical" evidence="2">
    <location>
        <begin position="169"/>
        <end position="187"/>
    </location>
</feature>
<evidence type="ECO:0000313" key="5">
    <source>
        <dbReference type="Proteomes" id="UP000051256"/>
    </source>
</evidence>
<accession>A0A0R2CRV7</accession>
<feature type="transmembrane region" description="Helical" evidence="2">
    <location>
        <begin position="144"/>
        <end position="162"/>
    </location>
</feature>
<dbReference type="InterPro" id="IPR003675">
    <property type="entry name" value="Rce1/LyrA-like_dom"/>
</dbReference>
<evidence type="ECO:0000256" key="2">
    <source>
        <dbReference type="SAM" id="Phobius"/>
    </source>
</evidence>
<feature type="transmembrane region" description="Helical" evidence="2">
    <location>
        <begin position="67"/>
        <end position="88"/>
    </location>
</feature>
<keyword evidence="2" id="KW-0812">Transmembrane</keyword>
<proteinExistence type="inferred from homology"/>
<dbReference type="PANTHER" id="PTHR36435">
    <property type="entry name" value="SLR1288 PROTEIN"/>
    <property type="match status" value="1"/>
</dbReference>
<sequence>MALVSVLVVTFEFTGGKLLVGVVSGDLARALASDAIYLVAFLILVWMYRDVLKADWKVYWKHIWRNLVLALIAWAIIKVGLEGIRWAMTQVGLSVSAVIMPASTSINDIKTIQIVSSLAPLLAPFSEEIMFRGTLFYQWTNSKIAGPIMFIVSSIAFGLVHWNSFNGQIISMIPYMFMGAFFAFIYWKSGNIWHNIMAHLFFNSYPILMALYGLFTM</sequence>
<dbReference type="STRING" id="1423802.FC56_GL000732"/>
<comment type="similarity">
    <text evidence="1">Belongs to the UPF0177 family.</text>
</comment>
<dbReference type="Proteomes" id="UP000051256">
    <property type="component" value="Unassembled WGS sequence"/>
</dbReference>
<evidence type="ECO:0000313" key="4">
    <source>
        <dbReference type="EMBL" id="KRM94010.1"/>
    </source>
</evidence>
<dbReference type="EMBL" id="AYZR01000008">
    <property type="protein sequence ID" value="KRM94010.1"/>
    <property type="molecule type" value="Genomic_DNA"/>
</dbReference>
<dbReference type="AlphaFoldDB" id="A0A0R2CRV7"/>
<feature type="transmembrane region" description="Helical" evidence="2">
    <location>
        <begin position="193"/>
        <end position="215"/>
    </location>
</feature>
<dbReference type="Pfam" id="PF02517">
    <property type="entry name" value="Rce1-like"/>
    <property type="match status" value="1"/>
</dbReference>
<feature type="transmembrane region" description="Helical" evidence="2">
    <location>
        <begin position="27"/>
        <end position="46"/>
    </location>
</feature>
<keyword evidence="2" id="KW-1133">Transmembrane helix</keyword>
<name>A0A0R2CRV7_9LACO</name>
<dbReference type="GO" id="GO:0004175">
    <property type="term" value="F:endopeptidase activity"/>
    <property type="evidence" value="ECO:0007669"/>
    <property type="project" value="UniProtKB-ARBA"/>
</dbReference>
<feature type="domain" description="CAAX prenyl protease 2/Lysostaphin resistance protein A-like" evidence="3">
    <location>
        <begin position="118"/>
        <end position="204"/>
    </location>
</feature>
<organism evidence="4 5">
    <name type="scientific">Lentilactobacillus senioris DSM 24302 = JCM 17472</name>
    <dbReference type="NCBI Taxonomy" id="1423802"/>
    <lineage>
        <taxon>Bacteria</taxon>
        <taxon>Bacillati</taxon>
        <taxon>Bacillota</taxon>
        <taxon>Bacilli</taxon>
        <taxon>Lactobacillales</taxon>
        <taxon>Lactobacillaceae</taxon>
        <taxon>Lentilactobacillus</taxon>
    </lineage>
</organism>
<reference evidence="4 5" key="1">
    <citation type="journal article" date="2015" name="Genome Announc.">
        <title>Expanding the biotechnology potential of lactobacilli through comparative genomics of 213 strains and associated genera.</title>
        <authorList>
            <person name="Sun Z."/>
            <person name="Harris H.M."/>
            <person name="McCann A."/>
            <person name="Guo C."/>
            <person name="Argimon S."/>
            <person name="Zhang W."/>
            <person name="Yang X."/>
            <person name="Jeffery I.B."/>
            <person name="Cooney J.C."/>
            <person name="Kagawa T.F."/>
            <person name="Liu W."/>
            <person name="Song Y."/>
            <person name="Salvetti E."/>
            <person name="Wrobel A."/>
            <person name="Rasinkangas P."/>
            <person name="Parkhill J."/>
            <person name="Rea M.C."/>
            <person name="O'Sullivan O."/>
            <person name="Ritari J."/>
            <person name="Douillard F.P."/>
            <person name="Paul Ross R."/>
            <person name="Yang R."/>
            <person name="Briner A.E."/>
            <person name="Felis G.E."/>
            <person name="de Vos W.M."/>
            <person name="Barrangou R."/>
            <person name="Klaenhammer T.R."/>
            <person name="Caufield P.W."/>
            <person name="Cui Y."/>
            <person name="Zhang H."/>
            <person name="O'Toole P.W."/>
        </authorList>
    </citation>
    <scope>NUCLEOTIDE SEQUENCE [LARGE SCALE GENOMIC DNA]</scope>
    <source>
        <strain evidence="4 5">DSM 24302</strain>
    </source>
</reference>
<evidence type="ECO:0000259" key="3">
    <source>
        <dbReference type="Pfam" id="PF02517"/>
    </source>
</evidence>
<evidence type="ECO:0000256" key="1">
    <source>
        <dbReference type="ARBA" id="ARBA00009067"/>
    </source>
</evidence>
<dbReference type="PANTHER" id="PTHR36435:SF1">
    <property type="entry name" value="CAAX AMINO TERMINAL PROTEASE FAMILY PROTEIN"/>
    <property type="match status" value="1"/>
</dbReference>
<gene>
    <name evidence="4" type="ORF">FC56_GL000732</name>
</gene>
<dbReference type="GO" id="GO:0080120">
    <property type="term" value="P:CAAX-box protein maturation"/>
    <property type="evidence" value="ECO:0007669"/>
    <property type="project" value="UniProtKB-ARBA"/>
</dbReference>
<dbReference type="PATRIC" id="fig|1423802.4.peg.743"/>
<dbReference type="InterPro" id="IPR052710">
    <property type="entry name" value="CAAX_protease"/>
</dbReference>